<protein>
    <submittedName>
        <fullName evidence="10">Probable serine/threonine-protein kinase DDB_G0282963</fullName>
    </submittedName>
</protein>
<feature type="compositionally biased region" description="Polar residues" evidence="6">
    <location>
        <begin position="986"/>
        <end position="995"/>
    </location>
</feature>
<feature type="repeat" description="ANK" evidence="5">
    <location>
        <begin position="1428"/>
        <end position="1461"/>
    </location>
</feature>
<feature type="compositionally biased region" description="Basic and acidic residues" evidence="6">
    <location>
        <begin position="691"/>
        <end position="708"/>
    </location>
</feature>
<evidence type="ECO:0000259" key="8">
    <source>
        <dbReference type="PROSITE" id="PS50867"/>
    </source>
</evidence>
<feature type="compositionally biased region" description="Polar residues" evidence="6">
    <location>
        <begin position="248"/>
        <end position="264"/>
    </location>
</feature>
<dbReference type="Proteomes" id="UP001652621">
    <property type="component" value="Unplaced"/>
</dbReference>
<dbReference type="CDD" id="cd10543">
    <property type="entry name" value="SET_EHMT"/>
    <property type="match status" value="1"/>
</dbReference>
<dbReference type="RefSeq" id="XP_058978428.1">
    <property type="nucleotide sequence ID" value="XM_059122445.1"/>
</dbReference>
<feature type="compositionally biased region" description="Acidic residues" evidence="6">
    <location>
        <begin position="920"/>
        <end position="932"/>
    </location>
</feature>
<keyword evidence="2" id="KW-0158">Chromosome</keyword>
<dbReference type="SMART" id="SM00468">
    <property type="entry name" value="PreSET"/>
    <property type="match status" value="1"/>
</dbReference>
<keyword evidence="9" id="KW-1185">Reference proteome</keyword>
<feature type="compositionally biased region" description="Polar residues" evidence="6">
    <location>
        <begin position="561"/>
        <end position="577"/>
    </location>
</feature>
<dbReference type="PROSITE" id="PS50867">
    <property type="entry name" value="PRE_SET"/>
    <property type="match status" value="1"/>
</dbReference>
<feature type="compositionally biased region" description="Polar residues" evidence="6">
    <location>
        <begin position="605"/>
        <end position="640"/>
    </location>
</feature>
<dbReference type="InterPro" id="IPR007728">
    <property type="entry name" value="Pre-SET_dom"/>
</dbReference>
<evidence type="ECO:0000259" key="7">
    <source>
        <dbReference type="PROSITE" id="PS50280"/>
    </source>
</evidence>
<feature type="compositionally biased region" description="Polar residues" evidence="6">
    <location>
        <begin position="806"/>
        <end position="824"/>
    </location>
</feature>
<feature type="region of interest" description="Disordered" evidence="6">
    <location>
        <begin position="691"/>
        <end position="778"/>
    </location>
</feature>
<feature type="compositionally biased region" description="Basic and acidic residues" evidence="6">
    <location>
        <begin position="436"/>
        <end position="453"/>
    </location>
</feature>
<dbReference type="PRINTS" id="PR01415">
    <property type="entry name" value="ANKYRIN"/>
</dbReference>
<dbReference type="PANTHER" id="PTHR46307:SF4">
    <property type="entry name" value="G9A, ISOFORM B"/>
    <property type="match status" value="1"/>
</dbReference>
<feature type="compositionally biased region" description="Basic and acidic residues" evidence="6">
    <location>
        <begin position="662"/>
        <end position="677"/>
    </location>
</feature>
<dbReference type="Pfam" id="PF13637">
    <property type="entry name" value="Ank_4"/>
    <property type="match status" value="1"/>
</dbReference>
<evidence type="ECO:0000256" key="3">
    <source>
        <dbReference type="ARBA" id="ARBA00022603"/>
    </source>
</evidence>
<feature type="compositionally biased region" description="Polar residues" evidence="6">
    <location>
        <begin position="76"/>
        <end position="90"/>
    </location>
</feature>
<dbReference type="Pfam" id="PF21533">
    <property type="entry name" value="EHMT1-2_CRR"/>
    <property type="match status" value="1"/>
</dbReference>
<gene>
    <name evidence="10" type="primary">LOC131802332</name>
</gene>
<dbReference type="Gene3D" id="1.25.40.20">
    <property type="entry name" value="Ankyrin repeat-containing domain"/>
    <property type="match status" value="2"/>
</dbReference>
<feature type="compositionally biased region" description="Low complexity" evidence="6">
    <location>
        <begin position="324"/>
        <end position="338"/>
    </location>
</feature>
<dbReference type="Gene3D" id="2.170.270.10">
    <property type="entry name" value="SET domain"/>
    <property type="match status" value="1"/>
</dbReference>
<feature type="compositionally biased region" description="Polar residues" evidence="6">
    <location>
        <begin position="961"/>
        <end position="970"/>
    </location>
</feature>
<feature type="compositionally biased region" description="Low complexity" evidence="6">
    <location>
        <begin position="835"/>
        <end position="845"/>
    </location>
</feature>
<feature type="compositionally biased region" description="Basic and acidic residues" evidence="6">
    <location>
        <begin position="855"/>
        <end position="878"/>
    </location>
</feature>
<keyword evidence="10" id="KW-0418">Kinase</keyword>
<accession>A0ABM3UY18</accession>
<feature type="compositionally biased region" description="Basic residues" evidence="6">
    <location>
        <begin position="892"/>
        <end position="901"/>
    </location>
</feature>
<dbReference type="SMART" id="SM00248">
    <property type="entry name" value="ANK"/>
    <property type="match status" value="6"/>
</dbReference>
<evidence type="ECO:0000256" key="6">
    <source>
        <dbReference type="SAM" id="MobiDB-lite"/>
    </source>
</evidence>
<dbReference type="CDD" id="cd20905">
    <property type="entry name" value="EHMT_ZBD"/>
    <property type="match status" value="1"/>
</dbReference>
<dbReference type="PROSITE" id="PS50280">
    <property type="entry name" value="SET"/>
    <property type="match status" value="1"/>
</dbReference>
<dbReference type="Pfam" id="PF12796">
    <property type="entry name" value="Ank_2"/>
    <property type="match status" value="2"/>
</dbReference>
<dbReference type="InterPro" id="IPR047762">
    <property type="entry name" value="EHMT_CRR"/>
</dbReference>
<keyword evidence="4" id="KW-0949">S-adenosyl-L-methionine</keyword>
<feature type="region of interest" description="Disordered" evidence="6">
    <location>
        <begin position="45"/>
        <end position="123"/>
    </location>
</feature>
<dbReference type="SUPFAM" id="SSF82199">
    <property type="entry name" value="SET domain"/>
    <property type="match status" value="1"/>
</dbReference>
<feature type="repeat" description="ANK" evidence="5">
    <location>
        <begin position="1462"/>
        <end position="1494"/>
    </location>
</feature>
<feature type="compositionally biased region" description="Low complexity" evidence="6">
    <location>
        <begin position="56"/>
        <end position="75"/>
    </location>
</feature>
<feature type="region of interest" description="Disordered" evidence="6">
    <location>
        <begin position="806"/>
        <end position="997"/>
    </location>
</feature>
<feature type="compositionally biased region" description="Basic and acidic residues" evidence="6">
    <location>
        <begin position="299"/>
        <end position="308"/>
    </location>
</feature>
<feature type="compositionally biased region" description="Low complexity" evidence="6">
    <location>
        <begin position="971"/>
        <end position="984"/>
    </location>
</feature>
<feature type="compositionally biased region" description="Basic and acidic residues" evidence="6">
    <location>
        <begin position="731"/>
        <end position="741"/>
    </location>
</feature>
<evidence type="ECO:0000313" key="9">
    <source>
        <dbReference type="Proteomes" id="UP001652621"/>
    </source>
</evidence>
<dbReference type="Pfam" id="PF00856">
    <property type="entry name" value="SET"/>
    <property type="match status" value="1"/>
</dbReference>
<dbReference type="InterPro" id="IPR046341">
    <property type="entry name" value="SET_dom_sf"/>
</dbReference>
<dbReference type="PROSITE" id="PS50088">
    <property type="entry name" value="ANK_REPEAT"/>
    <property type="match status" value="4"/>
</dbReference>
<dbReference type="Pfam" id="PF05033">
    <property type="entry name" value="Pre-SET"/>
    <property type="match status" value="1"/>
</dbReference>
<feature type="compositionally biased region" description="Polar residues" evidence="6">
    <location>
        <begin position="198"/>
        <end position="213"/>
    </location>
</feature>
<feature type="compositionally biased region" description="Polar residues" evidence="6">
    <location>
        <begin position="110"/>
        <end position="119"/>
    </location>
</feature>
<proteinExistence type="predicted"/>
<evidence type="ECO:0000256" key="4">
    <source>
        <dbReference type="ARBA" id="ARBA00022691"/>
    </source>
</evidence>
<dbReference type="PROSITE" id="PS50297">
    <property type="entry name" value="ANK_REP_REGION"/>
    <property type="match status" value="3"/>
</dbReference>
<feature type="region of interest" description="Disordered" evidence="6">
    <location>
        <begin position="198"/>
        <end position="264"/>
    </location>
</feature>
<feature type="compositionally biased region" description="Low complexity" evidence="6">
    <location>
        <begin position="236"/>
        <end position="247"/>
    </location>
</feature>
<dbReference type="SUPFAM" id="SSF48403">
    <property type="entry name" value="Ankyrin repeat"/>
    <property type="match status" value="1"/>
</dbReference>
<keyword evidence="5" id="KW-0040">ANK repeat</keyword>
<dbReference type="GeneID" id="131802332"/>
<feature type="repeat" description="ANK" evidence="5">
    <location>
        <begin position="1395"/>
        <end position="1427"/>
    </location>
</feature>
<feature type="compositionally biased region" description="Polar residues" evidence="6">
    <location>
        <begin position="414"/>
        <end position="432"/>
    </location>
</feature>
<dbReference type="InterPro" id="IPR002110">
    <property type="entry name" value="Ankyrin_rpt"/>
</dbReference>
<comment type="subcellular location">
    <subcellularLocation>
        <location evidence="1">Chromosome</location>
    </subcellularLocation>
</comment>
<feature type="repeat" description="ANK" evidence="5">
    <location>
        <begin position="1352"/>
        <end position="1373"/>
    </location>
</feature>
<name>A0ABM3UY18_MUSDO</name>
<feature type="domain" description="Pre-SET" evidence="8">
    <location>
        <begin position="1590"/>
        <end position="1654"/>
    </location>
</feature>
<evidence type="ECO:0000256" key="2">
    <source>
        <dbReference type="ARBA" id="ARBA00022454"/>
    </source>
</evidence>
<reference evidence="10" key="1">
    <citation type="submission" date="2025-08" db="UniProtKB">
        <authorList>
            <consortium name="RefSeq"/>
        </authorList>
    </citation>
    <scope>IDENTIFICATION</scope>
    <source>
        <strain evidence="10">Aabys</strain>
        <tissue evidence="10">Whole body</tissue>
    </source>
</reference>
<sequence length="1925" mass="210642">MTDCLDSLFSSMANTFNSEVDLDNAEVNLTEDKTLKWRNLSKNQFASKDKDKKSIGGKTTPTVAAGATVAITTETDSQSANGNNSSSVTLSPKKEEVKTEQEEEVQEVKPSQSPSSTSHAEQHVIVDKKKEIATNLENNNRQNQTGNCNVPVNETATAKSEQQLLDINNVNMTNKKVQKKSTSGENHQGQPVLLASSCSSSTVANTNTQTAETVNRELAKDNGSNVSSIKAEEENNQSNNNGNINGETPTTASKPETPTSSSPLTVVAAANSDRQQVVAVTIKSNGNSSGHRQHQHLTNKTEGKDNHDSGNLLLLNQNKDVEVSTKTPTTTAAVSSTPLFVADNREQRVTPAPPQQESTKTHDGDSSAAPISEKETTHTVGNNNNNNAVDVNDNNKNKTKNNNNNNAKANQNQSEMKNQNAAISSSSVNCNKNKLKPIEKEVSEMEDSKKRVAAEVSDINNDDKINTPNQSEAEKEGCSLANESSNGGGGGTGGGHGGEANSKSEPETAAGGVATAAKVNCTAAGAAATAANDSVDSTGDVKGAKTEPAIETDVTMINLEIPTNINDASISQASPNPGQAEKEQTEKPNANQTQNKRGRGRSKKSLNTENEGLTATTATNTPAGETNTAASSEQHNSPNSNERKAPGRKRKQLDEEVTEGNTNKHDDDEGKRMRRSERLCNRLDGFKILDEEVSHGHGGGHHADDSPTRKALRIQIDEKTPPKKRGRKAKIQLEAEKHSEEQISPTGAGGSSRRHGNSANDASVVLPKRSQRRIKPTTKILENDELRYEFETKNIVRMTAQNWESLEQTDTTPTHQIVQNSTTGSKMKSEKSEDSSSQQHPSGSSAIKKKLFPKSRKEMEQLRKPCPDIDKFLHEIKTSKWNVNRSPEDKKLSKKQQRKLAKQKEKHFEKLGLRRNGSDEISDNDSLSDNEEFVPTKRVQVGKPSVTLRVRKESTPPQPHVGTQPTTKPVNTSSSSTTSNTRRNQATKPKQTSSEKSLELDAKQLRNLNATVTSQATSSNAKNSNLICLCQATSKYYTPKTPETQYCCAIDNIDDLKVGCSNQLTGEILNLFRPSQRVGYLVLCDDHKRRLQTHNSCAECGIFCTQGEFVLCKNHHFFHASCAQRIVLSSKYDPQQPASRNASRTLVLKCPHCGLDTAEKTTTITMKSHTVPIFSSSQRPLVAPVASNTNNTGGGKGNNKNKNPTKCFTEAPGFKPNTKINYEQLIPESVMNVVAARGRDRSTTVNEFTTKDMYYAVKNDDLERVAEILVSKYDISSCMRECCMGTCLHLVATFGTLQMAYLLLCKGIGSDFINKMDQEMRTAVMCAVNEGKYDIVNLFIQHRADLAIRGPDGHTVLHIAARTGNLEIVQLIVYSYKASKNISQFLSFINAQDDGGWTAMVWAAELGHTDIVSLLLQQGADPNICDNDNNTVLHWAALHNNDLDTISVLLQTGINCNIQNVEGETPLHIACRHSSKNLSLLLIFNGADLMLKNRADELPYNCIPNENSDCARHVGFQMRMHALHRRRSHIVCGDISNGRELCPIQALRNENNVMPVDESDQIMLPDFRYITDTIILQNSIQIDRRVSQMRICTCLDGCITDGCQCTGASGQSWYTAEGRLSVDFNFEDPAIIFECNDVCGCNKRFCKNRVVQNGITIPLQVMECEETFKGWGVRSMVHIPKGTFVATYSGEILSDHEADRRMDDSYFFDLGNNHCIDANYYGNVSRFFNHSCEANIIPVRVFYEHQDYRFPKIAFFTCREVEAGEELCFDYGDKFWLVKNRYFSCKCKSSNCRYANLPQLVNGAATAVIEVDDDDDEEDDITDTTSATTSTLNQTQNMVATTTSAAGHSSVTATNLIPAAAAQLVQNLEDVSIISVSPQVTLTPINHHNNNNNATTITTSNSLSVNQHGSAGAAAGGGVSVGHHP</sequence>
<evidence type="ECO:0000256" key="1">
    <source>
        <dbReference type="ARBA" id="ARBA00004286"/>
    </source>
</evidence>
<evidence type="ECO:0000256" key="5">
    <source>
        <dbReference type="PROSITE-ProRule" id="PRU00023"/>
    </source>
</evidence>
<feature type="region of interest" description="Disordered" evidence="6">
    <location>
        <begin position="284"/>
        <end position="677"/>
    </location>
</feature>
<dbReference type="SMART" id="SM00317">
    <property type="entry name" value="SET"/>
    <property type="match status" value="1"/>
</dbReference>
<dbReference type="InterPro" id="IPR036770">
    <property type="entry name" value="Ankyrin_rpt-contain_sf"/>
</dbReference>
<organism evidence="9 10">
    <name type="scientific">Musca domestica</name>
    <name type="common">House fly</name>
    <dbReference type="NCBI Taxonomy" id="7370"/>
    <lineage>
        <taxon>Eukaryota</taxon>
        <taxon>Metazoa</taxon>
        <taxon>Ecdysozoa</taxon>
        <taxon>Arthropoda</taxon>
        <taxon>Hexapoda</taxon>
        <taxon>Insecta</taxon>
        <taxon>Pterygota</taxon>
        <taxon>Neoptera</taxon>
        <taxon>Endopterygota</taxon>
        <taxon>Diptera</taxon>
        <taxon>Brachycera</taxon>
        <taxon>Muscomorpha</taxon>
        <taxon>Muscoidea</taxon>
        <taxon>Muscidae</taxon>
        <taxon>Musca</taxon>
    </lineage>
</organism>
<feature type="compositionally biased region" description="Low complexity" evidence="6">
    <location>
        <begin position="382"/>
        <end position="413"/>
    </location>
</feature>
<dbReference type="InterPro" id="IPR043550">
    <property type="entry name" value="EHMT1/EHMT2"/>
</dbReference>
<feature type="compositionally biased region" description="Low complexity" evidence="6">
    <location>
        <begin position="508"/>
        <end position="531"/>
    </location>
</feature>
<keyword evidence="3" id="KW-0489">Methyltransferase</keyword>
<keyword evidence="10" id="KW-0808">Transferase</keyword>
<dbReference type="PANTHER" id="PTHR46307">
    <property type="entry name" value="G9A, ISOFORM B"/>
    <property type="match status" value="1"/>
</dbReference>
<dbReference type="GO" id="GO:0016301">
    <property type="term" value="F:kinase activity"/>
    <property type="evidence" value="ECO:0007669"/>
    <property type="project" value="UniProtKB-KW"/>
</dbReference>
<dbReference type="InterPro" id="IPR001214">
    <property type="entry name" value="SET_dom"/>
</dbReference>
<feature type="compositionally biased region" description="Gly residues" evidence="6">
    <location>
        <begin position="486"/>
        <end position="498"/>
    </location>
</feature>
<feature type="domain" description="SET" evidence="7">
    <location>
        <begin position="1657"/>
        <end position="1772"/>
    </location>
</feature>
<feature type="compositionally biased region" description="Basic and acidic residues" evidence="6">
    <location>
        <begin position="902"/>
        <end position="918"/>
    </location>
</feature>
<evidence type="ECO:0000313" key="10">
    <source>
        <dbReference type="RefSeq" id="XP_058978428.1"/>
    </source>
</evidence>